<gene>
    <name evidence="1" type="ORF">Pan241w_04380</name>
</gene>
<keyword evidence="2" id="KW-1185">Reference proteome</keyword>
<name>A0A517R949_9PLAN</name>
<dbReference type="Gene3D" id="1.20.120.450">
    <property type="entry name" value="dinb family like domain"/>
    <property type="match status" value="1"/>
</dbReference>
<dbReference type="Pfam" id="PF07609">
    <property type="entry name" value="DUF1572"/>
    <property type="match status" value="1"/>
</dbReference>
<dbReference type="EMBL" id="CP036269">
    <property type="protein sequence ID" value="QDT40381.1"/>
    <property type="molecule type" value="Genomic_DNA"/>
</dbReference>
<reference evidence="1 2" key="1">
    <citation type="submission" date="2019-02" db="EMBL/GenBank/DDBJ databases">
        <title>Deep-cultivation of Planctomycetes and their phenomic and genomic characterization uncovers novel biology.</title>
        <authorList>
            <person name="Wiegand S."/>
            <person name="Jogler M."/>
            <person name="Boedeker C."/>
            <person name="Pinto D."/>
            <person name="Vollmers J."/>
            <person name="Rivas-Marin E."/>
            <person name="Kohn T."/>
            <person name="Peeters S.H."/>
            <person name="Heuer A."/>
            <person name="Rast P."/>
            <person name="Oberbeckmann S."/>
            <person name="Bunk B."/>
            <person name="Jeske O."/>
            <person name="Meyerdierks A."/>
            <person name="Storesund J.E."/>
            <person name="Kallscheuer N."/>
            <person name="Luecker S."/>
            <person name="Lage O.M."/>
            <person name="Pohl T."/>
            <person name="Merkel B.J."/>
            <person name="Hornburger P."/>
            <person name="Mueller R.-W."/>
            <person name="Bruemmer F."/>
            <person name="Labrenz M."/>
            <person name="Spormann A.M."/>
            <person name="Op den Camp H."/>
            <person name="Overmann J."/>
            <person name="Amann R."/>
            <person name="Jetten M.S.M."/>
            <person name="Mascher T."/>
            <person name="Medema M.H."/>
            <person name="Devos D.P."/>
            <person name="Kaster A.-K."/>
            <person name="Ovreas L."/>
            <person name="Rohde M."/>
            <person name="Galperin M.Y."/>
            <person name="Jogler C."/>
        </authorList>
    </citation>
    <scope>NUCLEOTIDE SEQUENCE [LARGE SCALE GENOMIC DNA]</scope>
    <source>
        <strain evidence="1 2">Pan241w</strain>
    </source>
</reference>
<dbReference type="KEGG" id="gaz:Pan241w_04380"/>
<dbReference type="InterPro" id="IPR034660">
    <property type="entry name" value="DinB/YfiT-like"/>
</dbReference>
<proteinExistence type="predicted"/>
<accession>A0A517R949</accession>
<dbReference type="SUPFAM" id="SSF109854">
    <property type="entry name" value="DinB/YfiT-like putative metalloenzymes"/>
    <property type="match status" value="1"/>
</dbReference>
<organism evidence="1 2">
    <name type="scientific">Gimesia alba</name>
    <dbReference type="NCBI Taxonomy" id="2527973"/>
    <lineage>
        <taxon>Bacteria</taxon>
        <taxon>Pseudomonadati</taxon>
        <taxon>Planctomycetota</taxon>
        <taxon>Planctomycetia</taxon>
        <taxon>Planctomycetales</taxon>
        <taxon>Planctomycetaceae</taxon>
        <taxon>Gimesia</taxon>
    </lineage>
</organism>
<evidence type="ECO:0008006" key="3">
    <source>
        <dbReference type="Google" id="ProtNLM"/>
    </source>
</evidence>
<dbReference type="OrthoDB" id="68731at2"/>
<evidence type="ECO:0000313" key="2">
    <source>
        <dbReference type="Proteomes" id="UP000317171"/>
    </source>
</evidence>
<evidence type="ECO:0000313" key="1">
    <source>
        <dbReference type="EMBL" id="QDT40381.1"/>
    </source>
</evidence>
<dbReference type="InterPro" id="IPR011466">
    <property type="entry name" value="DUF1572"/>
</dbReference>
<protein>
    <recommendedName>
        <fullName evidence="3">DinB superfamily protein</fullName>
    </recommendedName>
</protein>
<sequence length="174" mass="20041">MAPSADEITQEFIQESVHLLEQSLHKISHCLKQLDLDQIWWRPEPGLNSIGNLILHLCGNLNQWAVCGINRLQDERQREQEFCSDQRLARDDLEAMLNRTVEQASQVMQSLSANTLLETREIQGFSVSVLGALSHTVPHFVGHTHQIIYLTRLQKGDQYQFDWSPESEQQRVPI</sequence>
<dbReference type="RefSeq" id="WP_145210220.1">
    <property type="nucleotide sequence ID" value="NZ_CP036269.1"/>
</dbReference>
<dbReference type="AlphaFoldDB" id="A0A517R949"/>
<dbReference type="Proteomes" id="UP000317171">
    <property type="component" value="Chromosome"/>
</dbReference>